<comment type="subcellular location">
    <subcellularLocation>
        <location evidence="1">Virion</location>
    </subcellularLocation>
</comment>
<evidence type="ECO:0000256" key="2">
    <source>
        <dbReference type="ARBA" id="ARBA00022844"/>
    </source>
</evidence>
<dbReference type="GO" id="GO:0005198">
    <property type="term" value="F:structural molecule activity"/>
    <property type="evidence" value="ECO:0007669"/>
    <property type="project" value="InterPro"/>
</dbReference>
<evidence type="ECO:0000313" key="4">
    <source>
        <dbReference type="EMBL" id="QJD38992.1"/>
    </source>
</evidence>
<dbReference type="Pfam" id="PF01700">
    <property type="entry name" value="Orbi_VP3"/>
    <property type="match status" value="1"/>
</dbReference>
<accession>A0A6M3T0J4</accession>
<sequence>MATTQNEPATANQDTENDNPTVESKSTEKKRKSSPYLSGPDLKNDDGPLLSIFALQEILEKVRETQIRSQIAGTEIETAAPEVKDLLTRLLALKEVKGYKVVRRPPECYRFIPAQSEERLFRVNSFKERISVIGENVECDDGLSLLDVVLSRVRMLRDEGAFILHDIETHYVNGSEVVNADCLGMNINGIFGSLTPARRYTIETQLETFLVINQMNERPMIDTFNAACDDALYKIHEALMNYVESGQINSFKRSLEWLRDYGVAKDIVYDAGYLTDVFSTETKYCLSYSLPADPRVIWEVPRSSISNMIMNAALGFPTGAYISPPARIASVTVTSRITTSSPFAQMQSMVPTEATMNDVRKIYFALCFPNQVLLDIRSEPGHQIDPVIQAVAGVFGKVMFSYGPRLFNITKRTAELLDRGLAQYLQMMTDGRRTIKRGATGAPLDFVIEQGNRQFDCSVLANDPDTGRGFNSSGITAVTRRSTPYPHVSRRICYLGFEAGEVLDERYTGANYRYSFYDQMMDALTQAGHINEKNFLQLALQHHVVRFAYINRTINRDLLSAFTMPDDQFEAMGNGIPQDVYTPEGPVVLDISYLSIWFAFKMRFLPTDRPLLMVQQPLIESVYASHLSMVKLAAQRLMQFVDANPDNFPSIRAPDVWKVVTKEMPEVLHDILDMIGQRHFITMRDVYAWTNSDIIQESLLYVCDVKAWECLLTPSDLMLVKDIFIHSENIPEPVIDDIETFRREANYYTNMRDSLPPVEDRVFMNKSSMLVRAGEGRLKSTIRSMLDAGDYIKVGNSLRPLVIKFFDSMPPQDVREKLPFTYNVEKKDGPMSRIMINLGGKVVGYVLMYSVTKEYTPDQFVSILPSKNLSTIVINPLPFERVEASTVLNVTNKVFMAYRGKVRLVDLTESLQSGTQLASLAASEA</sequence>
<gene>
    <name evidence="4" type="primary">VP3</name>
    <name evidence="4" type="synonym">T2</name>
</gene>
<dbReference type="InterPro" id="IPR016029">
    <property type="entry name" value="Inner_layer_core_VP3_Reovir"/>
</dbReference>
<proteinExistence type="predicted"/>
<name>A0A6M3T0J4_9REOV</name>
<dbReference type="EMBL" id="MT341502">
    <property type="protein sequence ID" value="QJD38992.1"/>
    <property type="molecule type" value="Genomic_RNA"/>
</dbReference>
<protein>
    <submittedName>
        <fullName evidence="4">VP3/T2</fullName>
    </submittedName>
</protein>
<evidence type="ECO:0000256" key="3">
    <source>
        <dbReference type="SAM" id="MobiDB-lite"/>
    </source>
</evidence>
<keyword evidence="2" id="KW-0946">Virion</keyword>
<dbReference type="GO" id="GO:0044423">
    <property type="term" value="C:virion component"/>
    <property type="evidence" value="ECO:0007669"/>
    <property type="project" value="UniProtKB-KW"/>
</dbReference>
<feature type="region of interest" description="Disordered" evidence="3">
    <location>
        <begin position="1"/>
        <end position="43"/>
    </location>
</feature>
<reference evidence="4" key="1">
    <citation type="submission" date="2020-04" db="EMBL/GenBank/DDBJ databases">
        <title>Genome Sequencing of CHeRI orbivirus 3.4 Isolated from a Dead White-tailed Deer (Odocoileus virginianus) in Florida, USA.</title>
        <authorList>
            <person name="Rodrigues T.C.S."/>
            <person name="Lednicky J.A."/>
            <person name="Loeb J.C."/>
            <person name="Campos Krauer J.M."/>
            <person name="Wisely S.M.M."/>
            <person name="Subramaniam K."/>
            <person name="Waltzek T.B."/>
        </authorList>
    </citation>
    <scope>NUCLEOTIDE SEQUENCE</scope>
    <source>
        <strain evidence="4">OV895</strain>
    </source>
</reference>
<dbReference type="InterPro" id="IPR002614">
    <property type="entry name" value="Inner_layer_core_VP3_Orbivir"/>
</dbReference>
<evidence type="ECO:0000256" key="1">
    <source>
        <dbReference type="ARBA" id="ARBA00004328"/>
    </source>
</evidence>
<feature type="compositionally biased region" description="Polar residues" evidence="3">
    <location>
        <begin position="1"/>
        <end position="22"/>
    </location>
</feature>
<organism evidence="4">
    <name type="scientific">CHeRI orbivirus 3-4</name>
    <dbReference type="NCBI Taxonomy" id="2729576"/>
    <lineage>
        <taxon>Viruses</taxon>
        <taxon>Riboviria</taxon>
        <taxon>Orthornavirae</taxon>
        <taxon>Duplornaviricota</taxon>
        <taxon>Resentoviricetes</taxon>
        <taxon>Reovirales</taxon>
        <taxon>Sedoreoviridae</taxon>
        <taxon>Orbivirus</taxon>
    </lineage>
</organism>
<dbReference type="SUPFAM" id="SSF56831">
    <property type="entry name" value="Reovirus inner layer core protein p3"/>
    <property type="match status" value="1"/>
</dbReference>